<dbReference type="OrthoDB" id="840127at2"/>
<evidence type="ECO:0000313" key="2">
    <source>
        <dbReference type="Proteomes" id="UP000036520"/>
    </source>
</evidence>
<gene>
    <name evidence="1" type="ORF">CA2015_1827</name>
</gene>
<dbReference type="Pfam" id="PF09720">
    <property type="entry name" value="Unstab_antitox"/>
    <property type="match status" value="1"/>
</dbReference>
<protein>
    <recommendedName>
        <fullName evidence="3">Addiction module component CHP02574 family protein</fullName>
    </recommendedName>
</protein>
<dbReference type="InterPro" id="IPR013406">
    <property type="entry name" value="CHP02574_addiction_mod"/>
</dbReference>
<organism evidence="1 2">
    <name type="scientific">Cyclobacterium amurskyense</name>
    <dbReference type="NCBI Taxonomy" id="320787"/>
    <lineage>
        <taxon>Bacteria</taxon>
        <taxon>Pseudomonadati</taxon>
        <taxon>Bacteroidota</taxon>
        <taxon>Cytophagia</taxon>
        <taxon>Cytophagales</taxon>
        <taxon>Cyclobacteriaceae</taxon>
        <taxon>Cyclobacterium</taxon>
    </lineage>
</organism>
<evidence type="ECO:0008006" key="3">
    <source>
        <dbReference type="Google" id="ProtNLM"/>
    </source>
</evidence>
<dbReference type="EMBL" id="CP012040">
    <property type="protein sequence ID" value="AKP51260.1"/>
    <property type="molecule type" value="Genomic_DNA"/>
</dbReference>
<dbReference type="Proteomes" id="UP000036520">
    <property type="component" value="Chromosome"/>
</dbReference>
<sequence>MKITLDIEDNRFDAFLTYIKTLDYVTINKEGVIPQWQQDEVNRRLQMINDGEMKTRSWKEAKEEIFKK</sequence>
<name>A0A0H4PDR0_9BACT</name>
<dbReference type="RefSeq" id="WP_048641616.1">
    <property type="nucleotide sequence ID" value="NZ_CAXBGM010000033.1"/>
</dbReference>
<dbReference type="AlphaFoldDB" id="A0A0H4PDR0"/>
<accession>A0A0H4PDR0</accession>
<keyword evidence="2" id="KW-1185">Reference proteome</keyword>
<reference evidence="1 2" key="1">
    <citation type="submission" date="2015-07" db="EMBL/GenBank/DDBJ databases">
        <authorList>
            <person name="Kim K.M."/>
        </authorList>
    </citation>
    <scope>NUCLEOTIDE SEQUENCE [LARGE SCALE GENOMIC DNA]</scope>
    <source>
        <strain evidence="1 2">KCTC 12363</strain>
    </source>
</reference>
<dbReference type="KEGG" id="camu:CA2015_1827"/>
<proteinExistence type="predicted"/>
<evidence type="ECO:0000313" key="1">
    <source>
        <dbReference type="EMBL" id="AKP51260.1"/>
    </source>
</evidence>